<dbReference type="SUPFAM" id="SSF49401">
    <property type="entry name" value="Bacterial adhesins"/>
    <property type="match status" value="1"/>
</dbReference>
<dbReference type="RefSeq" id="WP_167492762.1">
    <property type="nucleotide sequence ID" value="NZ_CABGGQ010000014.1"/>
</dbReference>
<dbReference type="Gene3D" id="2.60.40.1090">
    <property type="entry name" value="Fimbrial-type adhesion domain"/>
    <property type="match status" value="1"/>
</dbReference>
<reference evidence="7 8" key="1">
    <citation type="submission" date="2019-07" db="EMBL/GenBank/DDBJ databases">
        <authorList>
            <person name="Brisse S."/>
            <person name="Rodrigues C."/>
            <person name="Thorpe H."/>
        </authorList>
    </citation>
    <scope>NUCLEOTIDE SEQUENCE [LARGE SCALE GENOMIC DNA]</scope>
    <source>
        <strain evidence="7">SB6422</strain>
    </source>
</reference>
<dbReference type="InterPro" id="IPR008966">
    <property type="entry name" value="Adhesion_dom_sf"/>
</dbReference>
<dbReference type="GO" id="GO:0043709">
    <property type="term" value="P:cell adhesion involved in single-species biofilm formation"/>
    <property type="evidence" value="ECO:0007669"/>
    <property type="project" value="TreeGrafter"/>
</dbReference>
<evidence type="ECO:0000256" key="1">
    <source>
        <dbReference type="ARBA" id="ARBA00004561"/>
    </source>
</evidence>
<dbReference type="Proteomes" id="UP000317374">
    <property type="component" value="Unassembled WGS sequence"/>
</dbReference>
<sequence length="195" mass="20833">MRIKLKTILPGALFLISVPLTWANDGTLTVSGKISDGTCSVTGAAAEGGTPSTNATILLPKVSTRLTNGTSGDVSRFYIYLKGCKATAALKNIVVGFHANNIYDDYRLTNTTANGAGNLGIEILHWYEQTSWGSPSSGVTMSFSGYTDSRSIIALPQGQEDITIMYGAGYRKLDPAKPITAGRITSTAWYEVTYF</sequence>
<feature type="signal peptide" evidence="5">
    <location>
        <begin position="1"/>
        <end position="23"/>
    </location>
</feature>
<evidence type="ECO:0000313" key="6">
    <source>
        <dbReference type="EMBL" id="MDG1643635.1"/>
    </source>
</evidence>
<evidence type="ECO:0000256" key="4">
    <source>
        <dbReference type="ARBA" id="ARBA00023263"/>
    </source>
</evidence>
<evidence type="ECO:0000256" key="2">
    <source>
        <dbReference type="ARBA" id="ARBA00006671"/>
    </source>
</evidence>
<dbReference type="GO" id="GO:0009289">
    <property type="term" value="C:pilus"/>
    <property type="evidence" value="ECO:0007669"/>
    <property type="project" value="UniProtKB-SubCell"/>
</dbReference>
<dbReference type="EMBL" id="CABGGW010000034">
    <property type="protein sequence ID" value="VUS81942.1"/>
    <property type="molecule type" value="Genomic_DNA"/>
</dbReference>
<keyword evidence="9" id="KW-1185">Reference proteome</keyword>
<keyword evidence="3 5" id="KW-0732">Signal</keyword>
<comment type="similarity">
    <text evidence="2">Belongs to the fimbrial protein family.</text>
</comment>
<feature type="chain" id="PRO_5021703232" evidence="5">
    <location>
        <begin position="24"/>
        <end position="195"/>
    </location>
</feature>
<name>A0A564LJZ5_9ENTR</name>
<evidence type="ECO:0000313" key="9">
    <source>
        <dbReference type="Proteomes" id="UP001075001"/>
    </source>
</evidence>
<evidence type="ECO:0000313" key="7">
    <source>
        <dbReference type="EMBL" id="VUS81942.1"/>
    </source>
</evidence>
<proteinExistence type="inferred from homology"/>
<reference evidence="6" key="2">
    <citation type="submission" date="2023-03" db="EMBL/GenBank/DDBJ databases">
        <title>identification of new KPC variant in Klebsiella huaxiensis from the Hospital Sewage Samples in China.</title>
        <authorList>
            <person name="Wu Y."/>
        </authorList>
    </citation>
    <scope>NUCLEOTIDE SEQUENCE</scope>
    <source>
        <strain evidence="6">ZR-9</strain>
    </source>
</reference>
<gene>
    <name evidence="6" type="ORF">OXR69_017405</name>
    <name evidence="7" type="ORF">SB6422_02389</name>
</gene>
<protein>
    <submittedName>
        <fullName evidence="6">Fimbrial protein</fullName>
    </submittedName>
</protein>
<comment type="subcellular location">
    <subcellularLocation>
        <location evidence="1">Fimbrium</location>
    </subcellularLocation>
</comment>
<evidence type="ECO:0000256" key="3">
    <source>
        <dbReference type="ARBA" id="ARBA00022729"/>
    </source>
</evidence>
<evidence type="ECO:0000313" key="8">
    <source>
        <dbReference type="Proteomes" id="UP000317374"/>
    </source>
</evidence>
<dbReference type="PANTHER" id="PTHR33420:SF3">
    <property type="entry name" value="FIMBRIAL SUBUNIT ELFA"/>
    <property type="match status" value="1"/>
</dbReference>
<dbReference type="Proteomes" id="UP001075001">
    <property type="component" value="Unassembled WGS sequence"/>
</dbReference>
<dbReference type="PANTHER" id="PTHR33420">
    <property type="entry name" value="FIMBRIAL SUBUNIT ELFA-RELATED"/>
    <property type="match status" value="1"/>
</dbReference>
<dbReference type="AlphaFoldDB" id="A0A564LJZ5"/>
<dbReference type="InterPro" id="IPR036937">
    <property type="entry name" value="Adhesion_dom_fimbrial_sf"/>
</dbReference>
<organism evidence="7 8">
    <name type="scientific">Klebsiella huaxiensis</name>
    <dbReference type="NCBI Taxonomy" id="2153354"/>
    <lineage>
        <taxon>Bacteria</taxon>
        <taxon>Pseudomonadati</taxon>
        <taxon>Pseudomonadota</taxon>
        <taxon>Gammaproteobacteria</taxon>
        <taxon>Enterobacterales</taxon>
        <taxon>Enterobacteriaceae</taxon>
        <taxon>Klebsiella/Raoultella group</taxon>
        <taxon>Klebsiella</taxon>
    </lineage>
</organism>
<keyword evidence="4" id="KW-0281">Fimbrium</keyword>
<dbReference type="EMBL" id="JAPQEX020000001">
    <property type="protein sequence ID" value="MDG1643635.1"/>
    <property type="molecule type" value="Genomic_DNA"/>
</dbReference>
<accession>A0A564LJZ5</accession>
<evidence type="ECO:0000256" key="5">
    <source>
        <dbReference type="SAM" id="SignalP"/>
    </source>
</evidence>
<dbReference type="InterPro" id="IPR050263">
    <property type="entry name" value="Bact_Fimbrial_Adh_Pro"/>
</dbReference>